<proteinExistence type="predicted"/>
<accession>A0A7X0D2G6</accession>
<dbReference type="Proteomes" id="UP000547879">
    <property type="component" value="Unassembled WGS sequence"/>
</dbReference>
<name>A0A7X0D2G6_9HYPH</name>
<dbReference type="RefSeq" id="WP_183996780.1">
    <property type="nucleotide sequence ID" value="NZ_BMHW01000010.1"/>
</dbReference>
<keyword evidence="2" id="KW-1185">Reference proteome</keyword>
<evidence type="ECO:0000313" key="1">
    <source>
        <dbReference type="EMBL" id="MBB6165462.1"/>
    </source>
</evidence>
<reference evidence="1 2" key="1">
    <citation type="submission" date="2020-08" db="EMBL/GenBank/DDBJ databases">
        <title>Genomic Encyclopedia of Type Strains, Phase IV (KMG-IV): sequencing the most valuable type-strain genomes for metagenomic binning, comparative biology and taxonomic classification.</title>
        <authorList>
            <person name="Goeker M."/>
        </authorList>
    </citation>
    <scope>NUCLEOTIDE SEQUENCE [LARGE SCALE GENOMIC DNA]</scope>
    <source>
        <strain evidence="1 2">DSM 100734</strain>
    </source>
</reference>
<comment type="caution">
    <text evidence="1">The sequence shown here is derived from an EMBL/GenBank/DDBJ whole genome shotgun (WGS) entry which is preliminary data.</text>
</comment>
<evidence type="ECO:0000313" key="2">
    <source>
        <dbReference type="Proteomes" id="UP000547879"/>
    </source>
</evidence>
<gene>
    <name evidence="1" type="ORF">HNQ72_005308</name>
</gene>
<organism evidence="1 2">
    <name type="scientific">Rhizobium wenxiniae</name>
    <dbReference type="NCBI Taxonomy" id="1737357"/>
    <lineage>
        <taxon>Bacteria</taxon>
        <taxon>Pseudomonadati</taxon>
        <taxon>Pseudomonadota</taxon>
        <taxon>Alphaproteobacteria</taxon>
        <taxon>Hyphomicrobiales</taxon>
        <taxon>Rhizobiaceae</taxon>
        <taxon>Rhizobium/Agrobacterium group</taxon>
        <taxon>Rhizobium</taxon>
    </lineage>
</organism>
<dbReference type="AlphaFoldDB" id="A0A7X0D2G6"/>
<dbReference type="EMBL" id="JACHEG010000009">
    <property type="protein sequence ID" value="MBB6165462.1"/>
    <property type="molecule type" value="Genomic_DNA"/>
</dbReference>
<protein>
    <submittedName>
        <fullName evidence="1">Uncharacterized protein</fullName>
    </submittedName>
</protein>
<sequence>MDCKVFLTAARPKETTAARKENVKVAQEKCELDESHPPCSSHPIGRRDHYRHLTYREETPKIAISLALGELAKFYCSWVYATMFRGGIRNRPRDTFCVYVRHAVAKQKEPILHKVMICQNGLIGVRYRVTDLVY</sequence>